<evidence type="ECO:0000256" key="4">
    <source>
        <dbReference type="HAMAP-Rule" id="MF_00636"/>
    </source>
</evidence>
<sequence>MKKDLSIVIVTGLSGAGKSTAAKSLEDQGYYTVDNIPLFLAEKFFQFAYDFNVEIPKIAFVIDVRNKEFDKAYNFIKEIKNNYDADILFLEATQNVLLNRYKETRRKHPLGDDLLRAIEKEISLLSKIRDLSDFIIDTSNLNVNELSAKISELFSKRLQTNLVVTVQSFGFKYGIPPESDMVLDVRFLKNPHYVEKYRPLTGLDDEVKDYIFSDKRSKVFLRKLKSLLDFLIPNYMKEGKKYLTISIGCTGGKHRSVAIADFIYKYMLEKTNLNVNIKHRDMER</sequence>
<keyword evidence="2 4" id="KW-0067">ATP-binding</keyword>
<proteinExistence type="inferred from homology"/>
<dbReference type="OrthoDB" id="9784461at2"/>
<reference evidence="7 8" key="1">
    <citation type="submission" date="2019-06" db="EMBL/GenBank/DDBJ databases">
        <title>Genomic insights into carbon and energy metabolism of Deferribacter autotrophicus revealed new metabolic traits in the phylum Deferribacteres.</title>
        <authorList>
            <person name="Slobodkin A.I."/>
            <person name="Slobodkina G.B."/>
            <person name="Allioux M."/>
            <person name="Alain K."/>
            <person name="Jebbar M."/>
            <person name="Shadrin V."/>
            <person name="Kublanov I.V."/>
            <person name="Toshchakov S.V."/>
            <person name="Bonch-Osmolovskaya E.A."/>
        </authorList>
    </citation>
    <scope>NUCLEOTIDE SEQUENCE [LARGE SCALE GENOMIC DNA]</scope>
    <source>
        <strain evidence="7 8">SL50</strain>
    </source>
</reference>
<accession>A0A5A8F4B9</accession>
<dbReference type="Gene3D" id="3.40.50.300">
    <property type="entry name" value="P-loop containing nucleotide triphosphate hydrolases"/>
    <property type="match status" value="1"/>
</dbReference>
<feature type="domain" description="RapZ-like N-terminal" evidence="5">
    <location>
        <begin position="6"/>
        <end position="155"/>
    </location>
</feature>
<dbReference type="InterPro" id="IPR005337">
    <property type="entry name" value="RapZ-like"/>
</dbReference>
<evidence type="ECO:0000256" key="1">
    <source>
        <dbReference type="ARBA" id="ARBA00022741"/>
    </source>
</evidence>
<keyword evidence="8" id="KW-1185">Reference proteome</keyword>
<dbReference type="HAMAP" id="MF_00636">
    <property type="entry name" value="RapZ_like"/>
    <property type="match status" value="1"/>
</dbReference>
<comment type="caution">
    <text evidence="7">The sequence shown here is derived from an EMBL/GenBank/DDBJ whole genome shotgun (WGS) entry which is preliminary data.</text>
</comment>
<dbReference type="InterPro" id="IPR053930">
    <property type="entry name" value="RapZ-like_N"/>
</dbReference>
<dbReference type="Pfam" id="PF03668">
    <property type="entry name" value="RapZ-like_N"/>
    <property type="match status" value="1"/>
</dbReference>
<name>A0A5A8F4B9_9BACT</name>
<keyword evidence="1 4" id="KW-0547">Nucleotide-binding</keyword>
<dbReference type="InterPro" id="IPR053931">
    <property type="entry name" value="RapZ_C"/>
</dbReference>
<dbReference type="AlphaFoldDB" id="A0A5A8F4B9"/>
<evidence type="ECO:0000313" key="8">
    <source>
        <dbReference type="Proteomes" id="UP000322876"/>
    </source>
</evidence>
<dbReference type="NCBIfam" id="NF003828">
    <property type="entry name" value="PRK05416.1"/>
    <property type="match status" value="1"/>
</dbReference>
<dbReference type="RefSeq" id="WP_149266520.1">
    <property type="nucleotide sequence ID" value="NZ_VFJB01000005.1"/>
</dbReference>
<evidence type="ECO:0000256" key="3">
    <source>
        <dbReference type="ARBA" id="ARBA00023134"/>
    </source>
</evidence>
<dbReference type="Pfam" id="PF22740">
    <property type="entry name" value="PapZ_C"/>
    <property type="match status" value="1"/>
</dbReference>
<evidence type="ECO:0000259" key="6">
    <source>
        <dbReference type="Pfam" id="PF22740"/>
    </source>
</evidence>
<dbReference type="PIRSF" id="PIRSF005052">
    <property type="entry name" value="P-loopkin"/>
    <property type="match status" value="1"/>
</dbReference>
<feature type="binding site" evidence="4">
    <location>
        <begin position="63"/>
        <end position="66"/>
    </location>
    <ligand>
        <name>GTP</name>
        <dbReference type="ChEBI" id="CHEBI:37565"/>
    </ligand>
</feature>
<evidence type="ECO:0000313" key="7">
    <source>
        <dbReference type="EMBL" id="KAA0258199.1"/>
    </source>
</evidence>
<feature type="domain" description="RapZ C-terminal" evidence="6">
    <location>
        <begin position="163"/>
        <end position="283"/>
    </location>
</feature>
<protein>
    <submittedName>
        <fullName evidence="7">RNase adapter RapZ</fullName>
    </submittedName>
</protein>
<evidence type="ECO:0000259" key="5">
    <source>
        <dbReference type="Pfam" id="PF03668"/>
    </source>
</evidence>
<dbReference type="InterPro" id="IPR027417">
    <property type="entry name" value="P-loop_NTPase"/>
</dbReference>
<dbReference type="EMBL" id="VFJB01000005">
    <property type="protein sequence ID" value="KAA0258199.1"/>
    <property type="molecule type" value="Genomic_DNA"/>
</dbReference>
<evidence type="ECO:0000256" key="2">
    <source>
        <dbReference type="ARBA" id="ARBA00022840"/>
    </source>
</evidence>
<dbReference type="GO" id="GO:0005524">
    <property type="term" value="F:ATP binding"/>
    <property type="evidence" value="ECO:0007669"/>
    <property type="project" value="UniProtKB-UniRule"/>
</dbReference>
<gene>
    <name evidence="7" type="primary">rapZ</name>
    <name evidence="7" type="ORF">FHQ18_07340</name>
</gene>
<keyword evidence="3 4" id="KW-0342">GTP-binding</keyword>
<dbReference type="PANTHER" id="PTHR30448">
    <property type="entry name" value="RNASE ADAPTER PROTEIN RAPZ"/>
    <property type="match status" value="1"/>
</dbReference>
<dbReference type="PANTHER" id="PTHR30448:SF0">
    <property type="entry name" value="RNASE ADAPTER PROTEIN RAPZ"/>
    <property type="match status" value="1"/>
</dbReference>
<organism evidence="7 8">
    <name type="scientific">Deferribacter autotrophicus</name>
    <dbReference type="NCBI Taxonomy" id="500465"/>
    <lineage>
        <taxon>Bacteria</taxon>
        <taxon>Pseudomonadati</taxon>
        <taxon>Deferribacterota</taxon>
        <taxon>Deferribacteres</taxon>
        <taxon>Deferribacterales</taxon>
        <taxon>Deferribacteraceae</taxon>
        <taxon>Deferribacter</taxon>
    </lineage>
</organism>
<feature type="binding site" evidence="4">
    <location>
        <begin position="12"/>
        <end position="19"/>
    </location>
    <ligand>
        <name>ATP</name>
        <dbReference type="ChEBI" id="CHEBI:30616"/>
    </ligand>
</feature>
<dbReference type="SUPFAM" id="SSF52540">
    <property type="entry name" value="P-loop containing nucleoside triphosphate hydrolases"/>
    <property type="match status" value="1"/>
</dbReference>
<dbReference type="Proteomes" id="UP000322876">
    <property type="component" value="Unassembled WGS sequence"/>
</dbReference>
<dbReference type="GO" id="GO:0005525">
    <property type="term" value="F:GTP binding"/>
    <property type="evidence" value="ECO:0007669"/>
    <property type="project" value="UniProtKB-UniRule"/>
</dbReference>